<dbReference type="AlphaFoldDB" id="A0A8T4L658"/>
<gene>
    <name evidence="1" type="ORF">J4215_05625</name>
</gene>
<name>A0A8T4L658_9ARCH</name>
<dbReference type="Proteomes" id="UP000675968">
    <property type="component" value="Unassembled WGS sequence"/>
</dbReference>
<reference evidence="1" key="1">
    <citation type="submission" date="2021-03" db="EMBL/GenBank/DDBJ databases">
        <authorList>
            <person name="Jaffe A."/>
        </authorList>
    </citation>
    <scope>NUCLEOTIDE SEQUENCE</scope>
    <source>
        <strain evidence="1">RIFCSPLOWO2_01_FULL_AR10_48_17</strain>
    </source>
</reference>
<dbReference type="EMBL" id="JAGVWC010000012">
    <property type="protein sequence ID" value="MBS3062034.1"/>
    <property type="molecule type" value="Genomic_DNA"/>
</dbReference>
<protein>
    <recommendedName>
        <fullName evidence="3">Lipoate--protein ligase</fullName>
    </recommendedName>
</protein>
<comment type="caution">
    <text evidence="1">The sequence shown here is derived from an EMBL/GenBank/DDBJ whole genome shotgun (WGS) entry which is preliminary data.</text>
</comment>
<reference evidence="1" key="2">
    <citation type="submission" date="2021-05" db="EMBL/GenBank/DDBJ databases">
        <title>Protein family content uncovers lineage relationships and bacterial pathway maintenance mechanisms in DPANN archaea.</title>
        <authorList>
            <person name="Castelle C.J."/>
            <person name="Meheust R."/>
            <person name="Jaffe A.L."/>
            <person name="Seitz K."/>
            <person name="Gong X."/>
            <person name="Baker B.J."/>
            <person name="Banfield J.F."/>
        </authorList>
    </citation>
    <scope>NUCLEOTIDE SEQUENCE</scope>
    <source>
        <strain evidence="1">RIFCSPLOWO2_01_FULL_AR10_48_17</strain>
    </source>
</reference>
<accession>A0A8T4L658</accession>
<dbReference type="Gene3D" id="3.30.390.50">
    <property type="entry name" value="CO dehydrogenase flavoprotein, C-terminal domain"/>
    <property type="match status" value="1"/>
</dbReference>
<evidence type="ECO:0008006" key="3">
    <source>
        <dbReference type="Google" id="ProtNLM"/>
    </source>
</evidence>
<sequence length="97" mass="10724">MGNRFVEKKVPQGKLIKVTVVFSETIDEIRINGDFFLHPESVIEAIEQILTGVPVTITKPEIQTRIDRVLKANKAEFVGVTSADLSGVIAEAIHHDD</sequence>
<evidence type="ECO:0000313" key="2">
    <source>
        <dbReference type="Proteomes" id="UP000675968"/>
    </source>
</evidence>
<proteinExistence type="predicted"/>
<evidence type="ECO:0000313" key="1">
    <source>
        <dbReference type="EMBL" id="MBS3062034.1"/>
    </source>
</evidence>
<organism evidence="1 2">
    <name type="scientific">Candidatus Iainarchaeum sp</name>
    <dbReference type="NCBI Taxonomy" id="3101447"/>
    <lineage>
        <taxon>Archaea</taxon>
        <taxon>Candidatus Iainarchaeota</taxon>
        <taxon>Candidatus Iainarchaeia</taxon>
        <taxon>Candidatus Iainarchaeales</taxon>
        <taxon>Candidatus Iainarchaeaceae</taxon>
        <taxon>Candidatus Iainarchaeum</taxon>
    </lineage>
</organism>